<protein>
    <submittedName>
        <fullName evidence="13">Cation transporter</fullName>
    </submittedName>
</protein>
<dbReference type="GO" id="GO:0005886">
    <property type="term" value="C:plasma membrane"/>
    <property type="evidence" value="ECO:0007669"/>
    <property type="project" value="TreeGrafter"/>
</dbReference>
<keyword evidence="6 10" id="KW-1133">Transmembrane helix</keyword>
<dbReference type="SUPFAM" id="SSF161111">
    <property type="entry name" value="Cation efflux protein transmembrane domain-like"/>
    <property type="match status" value="1"/>
</dbReference>
<keyword evidence="3" id="KW-0813">Transport</keyword>
<feature type="transmembrane region" description="Helical" evidence="10">
    <location>
        <begin position="46"/>
        <end position="67"/>
    </location>
</feature>
<evidence type="ECO:0000256" key="8">
    <source>
        <dbReference type="ARBA" id="ARBA00023136"/>
    </source>
</evidence>
<evidence type="ECO:0000256" key="3">
    <source>
        <dbReference type="ARBA" id="ARBA00022448"/>
    </source>
</evidence>
<keyword evidence="5" id="KW-0862">Zinc</keyword>
<feature type="transmembrane region" description="Helical" evidence="10">
    <location>
        <begin position="145"/>
        <end position="169"/>
    </location>
</feature>
<dbReference type="GO" id="GO:0005385">
    <property type="term" value="F:zinc ion transmembrane transporter activity"/>
    <property type="evidence" value="ECO:0007669"/>
    <property type="project" value="TreeGrafter"/>
</dbReference>
<dbReference type="RefSeq" id="WP_141165994.1">
    <property type="nucleotide sequence ID" value="NZ_VHLH01000006.1"/>
</dbReference>
<reference evidence="13 14" key="1">
    <citation type="submission" date="2019-06" db="EMBL/GenBank/DDBJ databases">
        <authorList>
            <person name="Li M."/>
        </authorList>
    </citation>
    <scope>NUCLEOTIDE SEQUENCE [LARGE SCALE GENOMIC DNA]</scope>
    <source>
        <strain evidence="13 14">BGMRC6574</strain>
    </source>
</reference>
<feature type="compositionally biased region" description="Basic and acidic residues" evidence="9">
    <location>
        <begin position="1"/>
        <end position="27"/>
    </location>
</feature>
<feature type="region of interest" description="Disordered" evidence="9">
    <location>
        <begin position="1"/>
        <end position="36"/>
    </location>
</feature>
<dbReference type="InterPro" id="IPR050681">
    <property type="entry name" value="CDF/SLC30A"/>
</dbReference>
<evidence type="ECO:0000256" key="6">
    <source>
        <dbReference type="ARBA" id="ARBA00022989"/>
    </source>
</evidence>
<evidence type="ECO:0000256" key="10">
    <source>
        <dbReference type="SAM" id="Phobius"/>
    </source>
</evidence>
<dbReference type="AlphaFoldDB" id="A0A506U7W2"/>
<evidence type="ECO:0000259" key="11">
    <source>
        <dbReference type="Pfam" id="PF01545"/>
    </source>
</evidence>
<feature type="transmembrane region" description="Helical" evidence="10">
    <location>
        <begin position="109"/>
        <end position="133"/>
    </location>
</feature>
<evidence type="ECO:0000256" key="4">
    <source>
        <dbReference type="ARBA" id="ARBA00022692"/>
    </source>
</evidence>
<dbReference type="Pfam" id="PF01545">
    <property type="entry name" value="Cation_efflux"/>
    <property type="match status" value="1"/>
</dbReference>
<dbReference type="InterPro" id="IPR027469">
    <property type="entry name" value="Cation_efflux_TMD_sf"/>
</dbReference>
<dbReference type="Pfam" id="PF16916">
    <property type="entry name" value="ZT_dimer"/>
    <property type="match status" value="1"/>
</dbReference>
<evidence type="ECO:0000256" key="7">
    <source>
        <dbReference type="ARBA" id="ARBA00023065"/>
    </source>
</evidence>
<keyword evidence="7" id="KW-0406">Ion transport</keyword>
<dbReference type="EMBL" id="VHLH01000006">
    <property type="protein sequence ID" value="TPW30433.1"/>
    <property type="molecule type" value="Genomic_DNA"/>
</dbReference>
<dbReference type="PANTHER" id="PTHR11562:SF17">
    <property type="entry name" value="RE54080P-RELATED"/>
    <property type="match status" value="1"/>
</dbReference>
<dbReference type="InterPro" id="IPR002524">
    <property type="entry name" value="Cation_efflux"/>
</dbReference>
<keyword evidence="5" id="KW-0864">Zinc transport</keyword>
<feature type="domain" description="Cation efflux protein transmembrane" evidence="11">
    <location>
        <begin position="49"/>
        <end position="235"/>
    </location>
</feature>
<evidence type="ECO:0000313" key="13">
    <source>
        <dbReference type="EMBL" id="TPW30433.1"/>
    </source>
</evidence>
<organism evidence="13 14">
    <name type="scientific">Pararhizobium mangrovi</name>
    <dbReference type="NCBI Taxonomy" id="2590452"/>
    <lineage>
        <taxon>Bacteria</taxon>
        <taxon>Pseudomonadati</taxon>
        <taxon>Pseudomonadota</taxon>
        <taxon>Alphaproteobacteria</taxon>
        <taxon>Hyphomicrobiales</taxon>
        <taxon>Rhizobiaceae</taxon>
        <taxon>Rhizobium/Agrobacterium group</taxon>
        <taxon>Pararhizobium</taxon>
    </lineage>
</organism>
<evidence type="ECO:0000256" key="9">
    <source>
        <dbReference type="SAM" id="MobiDB-lite"/>
    </source>
</evidence>
<evidence type="ECO:0000256" key="1">
    <source>
        <dbReference type="ARBA" id="ARBA00004141"/>
    </source>
</evidence>
<proteinExistence type="inferred from homology"/>
<dbReference type="NCBIfam" id="TIGR01297">
    <property type="entry name" value="CDF"/>
    <property type="match status" value="1"/>
</dbReference>
<feature type="transmembrane region" description="Helical" evidence="10">
    <location>
        <begin position="209"/>
        <end position="230"/>
    </location>
</feature>
<dbReference type="InterPro" id="IPR027470">
    <property type="entry name" value="Cation_efflux_CTD"/>
</dbReference>
<keyword evidence="14" id="KW-1185">Reference proteome</keyword>
<dbReference type="InterPro" id="IPR036837">
    <property type="entry name" value="Cation_efflux_CTD_sf"/>
</dbReference>
<evidence type="ECO:0000313" key="14">
    <source>
        <dbReference type="Proteomes" id="UP000320314"/>
    </source>
</evidence>
<comment type="similarity">
    <text evidence="2">Belongs to the cation diffusion facilitator (CDF) transporter (TC 2.A.4) family. SLC30A subfamily.</text>
</comment>
<keyword evidence="8 10" id="KW-0472">Membrane</keyword>
<accession>A0A506U7W2</accession>
<evidence type="ECO:0000259" key="12">
    <source>
        <dbReference type="Pfam" id="PF16916"/>
    </source>
</evidence>
<gene>
    <name evidence="13" type="ORF">FJU11_05335</name>
</gene>
<dbReference type="SUPFAM" id="SSF160240">
    <property type="entry name" value="Cation efflux protein cytoplasmic domain-like"/>
    <property type="match status" value="1"/>
</dbReference>
<comment type="subcellular location">
    <subcellularLocation>
        <location evidence="1">Membrane</location>
        <topology evidence="1">Multi-pass membrane protein</topology>
    </subcellularLocation>
</comment>
<evidence type="ECO:0000256" key="2">
    <source>
        <dbReference type="ARBA" id="ARBA00008873"/>
    </source>
</evidence>
<dbReference type="OrthoDB" id="9809646at2"/>
<sequence length="330" mass="34756">MPESHGHDHHHHGDHDHGHHDHGDHDHGHHHGPGGHVHAPATFGKAFAIGITLNIVFVALEAIYGVLGNSMALLADAGHNLSDVLGLVVAWVAVLLGNRPPSGRFTYGLRSSSILAALFNAIILLVAVGGIATEAIRRLIEPGPVAGVTVMVVAGIGIVINAVTAWLFASGSKGDLNIRGAYLHMLADTGVSIGVVVAGLLIMWTGLAWIDPVVSLVIAAVILWSTWGLLTESASMSLNAAPSEIDTHEVRAALAECKGVTEVHDLHVWAMSTSETALTCHLVMPEGYPGTHFLQETASMLDERFGIGHPTLQIETDAEARCRLAPAEVV</sequence>
<dbReference type="Proteomes" id="UP000320314">
    <property type="component" value="Unassembled WGS sequence"/>
</dbReference>
<comment type="caution">
    <text evidence="13">The sequence shown here is derived from an EMBL/GenBank/DDBJ whole genome shotgun (WGS) entry which is preliminary data.</text>
</comment>
<feature type="transmembrane region" description="Helical" evidence="10">
    <location>
        <begin position="181"/>
        <end position="203"/>
    </location>
</feature>
<dbReference type="PANTHER" id="PTHR11562">
    <property type="entry name" value="CATION EFFLUX PROTEIN/ ZINC TRANSPORTER"/>
    <property type="match status" value="1"/>
</dbReference>
<keyword evidence="4 10" id="KW-0812">Transmembrane</keyword>
<evidence type="ECO:0000256" key="5">
    <source>
        <dbReference type="ARBA" id="ARBA00022906"/>
    </source>
</evidence>
<dbReference type="Gene3D" id="1.20.1510.10">
    <property type="entry name" value="Cation efflux protein transmembrane domain"/>
    <property type="match status" value="1"/>
</dbReference>
<feature type="domain" description="Cation efflux protein cytoplasmic" evidence="12">
    <location>
        <begin position="242"/>
        <end position="316"/>
    </location>
</feature>
<name>A0A506U7W2_9HYPH</name>
<dbReference type="InterPro" id="IPR058533">
    <property type="entry name" value="Cation_efflux_TM"/>
</dbReference>